<gene>
    <name evidence="5" type="ORF">E5982_03455</name>
    <name evidence="4" type="ORF">FHR31_000950</name>
</gene>
<dbReference type="PANTHER" id="PTHR43072">
    <property type="entry name" value="N-ACETYLTRANSFERASE"/>
    <property type="match status" value="1"/>
</dbReference>
<keyword evidence="4" id="KW-0689">Ribosomal protein</keyword>
<dbReference type="OrthoDB" id="3182399at2"/>
<dbReference type="InterPro" id="IPR016181">
    <property type="entry name" value="Acyl_CoA_acyltransferase"/>
</dbReference>
<evidence type="ECO:0000259" key="3">
    <source>
        <dbReference type="PROSITE" id="PS51186"/>
    </source>
</evidence>
<dbReference type="EMBL" id="SSTM01000002">
    <property type="protein sequence ID" value="TJW11282.1"/>
    <property type="molecule type" value="Genomic_DNA"/>
</dbReference>
<dbReference type="Gene3D" id="3.40.630.30">
    <property type="match status" value="1"/>
</dbReference>
<name>A0A3N0ADB1_9ACTN</name>
<organism evidence="5 6">
    <name type="scientific">Parvibacter caecicola</name>
    <dbReference type="NCBI Taxonomy" id="747645"/>
    <lineage>
        <taxon>Bacteria</taxon>
        <taxon>Bacillati</taxon>
        <taxon>Actinomycetota</taxon>
        <taxon>Coriobacteriia</taxon>
        <taxon>Coriobacteriales</taxon>
        <taxon>Coriobacteriaceae</taxon>
        <taxon>Parvibacter</taxon>
    </lineage>
</organism>
<dbReference type="GO" id="GO:0016747">
    <property type="term" value="F:acyltransferase activity, transferring groups other than amino-acyl groups"/>
    <property type="evidence" value="ECO:0007669"/>
    <property type="project" value="InterPro"/>
</dbReference>
<dbReference type="Proteomes" id="UP000530850">
    <property type="component" value="Unassembled WGS sequence"/>
</dbReference>
<dbReference type="PANTHER" id="PTHR43072:SF51">
    <property type="entry name" value="ABC SUPERFAMILY TRANSPORT PROTEIN"/>
    <property type="match status" value="1"/>
</dbReference>
<dbReference type="Proteomes" id="UP000309454">
    <property type="component" value="Unassembled WGS sequence"/>
</dbReference>
<dbReference type="GO" id="GO:0005840">
    <property type="term" value="C:ribosome"/>
    <property type="evidence" value="ECO:0007669"/>
    <property type="project" value="UniProtKB-KW"/>
</dbReference>
<reference evidence="5 6" key="1">
    <citation type="submission" date="2019-04" db="EMBL/GenBank/DDBJ databases">
        <title>Microbes associate with the intestines of laboratory mice.</title>
        <authorList>
            <person name="Navarre W."/>
            <person name="Wong E."/>
            <person name="Huang K.C."/>
            <person name="Tropini C."/>
            <person name="Ng K."/>
            <person name="Yu B."/>
        </authorList>
    </citation>
    <scope>NUCLEOTIDE SEQUENCE [LARGE SCALE GENOMIC DNA]</scope>
    <source>
        <strain evidence="5 6">NM48_B13</strain>
    </source>
</reference>
<dbReference type="GeneID" id="93356436"/>
<evidence type="ECO:0000313" key="4">
    <source>
        <dbReference type="EMBL" id="MBB3171138.1"/>
    </source>
</evidence>
<keyword evidence="2" id="KW-0012">Acyltransferase</keyword>
<proteinExistence type="predicted"/>
<protein>
    <submittedName>
        <fullName evidence="5">GNAT family N-acetyltransferase</fullName>
    </submittedName>
    <submittedName>
        <fullName evidence="4">Ribosomal protein S18 acetylase RimI-like enzyme</fullName>
    </submittedName>
</protein>
<dbReference type="EMBL" id="JACHYA010000002">
    <property type="protein sequence ID" value="MBB3171138.1"/>
    <property type="molecule type" value="Genomic_DNA"/>
</dbReference>
<evidence type="ECO:0000256" key="1">
    <source>
        <dbReference type="ARBA" id="ARBA00022679"/>
    </source>
</evidence>
<dbReference type="Pfam" id="PF00583">
    <property type="entry name" value="Acetyltransf_1"/>
    <property type="match status" value="1"/>
</dbReference>
<dbReference type="SUPFAM" id="SSF55729">
    <property type="entry name" value="Acyl-CoA N-acyltransferases (Nat)"/>
    <property type="match status" value="1"/>
</dbReference>
<evidence type="ECO:0000256" key="2">
    <source>
        <dbReference type="ARBA" id="ARBA00023315"/>
    </source>
</evidence>
<evidence type="ECO:0000313" key="7">
    <source>
        <dbReference type="Proteomes" id="UP000530850"/>
    </source>
</evidence>
<dbReference type="PROSITE" id="PS51186">
    <property type="entry name" value="GNAT"/>
    <property type="match status" value="1"/>
</dbReference>
<dbReference type="CDD" id="cd04301">
    <property type="entry name" value="NAT_SF"/>
    <property type="match status" value="1"/>
</dbReference>
<keyword evidence="1 5" id="KW-0808">Transferase</keyword>
<dbReference type="RefSeq" id="WP_123185130.1">
    <property type="nucleotide sequence ID" value="NZ_CANPEU010000004.1"/>
</dbReference>
<keyword evidence="4" id="KW-0687">Ribonucleoprotein</keyword>
<feature type="domain" description="N-acetyltransferase" evidence="3">
    <location>
        <begin position="4"/>
        <end position="177"/>
    </location>
</feature>
<reference evidence="4 7" key="2">
    <citation type="submission" date="2020-08" db="EMBL/GenBank/DDBJ databases">
        <title>Sequencing the genomes of 1000 actinobacteria strains.</title>
        <authorList>
            <person name="Klenk H.-P."/>
        </authorList>
    </citation>
    <scope>NUCLEOTIDE SEQUENCE [LARGE SCALE GENOMIC DNA]</scope>
    <source>
        <strain evidence="4 7">DSM 22242</strain>
    </source>
</reference>
<dbReference type="InterPro" id="IPR000182">
    <property type="entry name" value="GNAT_dom"/>
</dbReference>
<keyword evidence="6" id="KW-1185">Reference proteome</keyword>
<accession>A0A3N0ADB1</accession>
<comment type="caution">
    <text evidence="5">The sequence shown here is derived from an EMBL/GenBank/DDBJ whole genome shotgun (WGS) entry which is preliminary data.</text>
</comment>
<sequence length="177" mass="19491">MANLTVRKATTANTDAVIDFYARMIDEMAGTDFDVLWKHDVHPSHAFLRESVEHGYLYLGIAEDGNIASALVVDRTPADGYQQVPWRVTVTDGEAGIVHAVATLPAYHGNGFARELMEAAIATSRAEGLKALRLDTFVDNVRSHGLYEKLGFTNVGTFPVFYDDLGTVQLDMFELPL</sequence>
<evidence type="ECO:0000313" key="6">
    <source>
        <dbReference type="Proteomes" id="UP000309454"/>
    </source>
</evidence>
<evidence type="ECO:0000313" key="5">
    <source>
        <dbReference type="EMBL" id="TJW11282.1"/>
    </source>
</evidence>
<dbReference type="AlphaFoldDB" id="A0A3N0ADB1"/>